<dbReference type="InterPro" id="IPR051907">
    <property type="entry name" value="DoxX-like_oxidoreductase"/>
</dbReference>
<gene>
    <name evidence="8" type="ORF">KV110_14080</name>
</gene>
<dbReference type="InterPro" id="IPR032808">
    <property type="entry name" value="DoxX"/>
</dbReference>
<dbReference type="Proteomes" id="UP000694257">
    <property type="component" value="Chromosome"/>
</dbReference>
<protein>
    <submittedName>
        <fullName evidence="8">DoxX family protein</fullName>
    </submittedName>
</protein>
<comment type="similarity">
    <text evidence="2">Belongs to the DoxX family.</text>
</comment>
<comment type="subcellular location">
    <subcellularLocation>
        <location evidence="1">Cell membrane</location>
        <topology evidence="1">Multi-pass membrane protein</topology>
    </subcellularLocation>
</comment>
<organism evidence="8 9">
    <name type="scientific">Nocardia iowensis</name>
    <dbReference type="NCBI Taxonomy" id="204891"/>
    <lineage>
        <taxon>Bacteria</taxon>
        <taxon>Bacillati</taxon>
        <taxon>Actinomycetota</taxon>
        <taxon>Actinomycetes</taxon>
        <taxon>Mycobacteriales</taxon>
        <taxon>Nocardiaceae</taxon>
        <taxon>Nocardia</taxon>
    </lineage>
</organism>
<reference evidence="8 9" key="1">
    <citation type="submission" date="2021-07" db="EMBL/GenBank/DDBJ databases">
        <title>Whole Genome Sequence of Nocardia Iowensis.</title>
        <authorList>
            <person name="Lamm A."/>
            <person name="Collins-Fairclough A.M."/>
            <person name="Bunk B."/>
            <person name="Sproer C."/>
        </authorList>
    </citation>
    <scope>NUCLEOTIDE SEQUENCE [LARGE SCALE GENOMIC DNA]</scope>
    <source>
        <strain evidence="8 9">NRRL 5646</strain>
    </source>
</reference>
<keyword evidence="3" id="KW-1003">Cell membrane</keyword>
<evidence type="ECO:0000256" key="4">
    <source>
        <dbReference type="ARBA" id="ARBA00022692"/>
    </source>
</evidence>
<evidence type="ECO:0000313" key="9">
    <source>
        <dbReference type="Proteomes" id="UP000694257"/>
    </source>
</evidence>
<evidence type="ECO:0000256" key="7">
    <source>
        <dbReference type="SAM" id="Phobius"/>
    </source>
</evidence>
<evidence type="ECO:0000256" key="2">
    <source>
        <dbReference type="ARBA" id="ARBA00006679"/>
    </source>
</evidence>
<accession>A0ABX8S4E4</accession>
<keyword evidence="6 7" id="KW-0472">Membrane</keyword>
<evidence type="ECO:0000256" key="1">
    <source>
        <dbReference type="ARBA" id="ARBA00004651"/>
    </source>
</evidence>
<dbReference type="PANTHER" id="PTHR33452">
    <property type="entry name" value="OXIDOREDUCTASE CATD-RELATED"/>
    <property type="match status" value="1"/>
</dbReference>
<evidence type="ECO:0000256" key="5">
    <source>
        <dbReference type="ARBA" id="ARBA00022989"/>
    </source>
</evidence>
<keyword evidence="4 7" id="KW-0812">Transmembrane</keyword>
<keyword evidence="5 7" id="KW-1133">Transmembrane helix</keyword>
<dbReference type="EMBL" id="CP078145">
    <property type="protein sequence ID" value="QXN95540.1"/>
    <property type="molecule type" value="Genomic_DNA"/>
</dbReference>
<feature type="transmembrane region" description="Helical" evidence="7">
    <location>
        <begin position="119"/>
        <end position="138"/>
    </location>
</feature>
<feature type="transmembrane region" description="Helical" evidence="7">
    <location>
        <begin position="79"/>
        <end position="99"/>
    </location>
</feature>
<feature type="transmembrane region" description="Helical" evidence="7">
    <location>
        <begin position="50"/>
        <end position="72"/>
    </location>
</feature>
<evidence type="ECO:0000313" key="8">
    <source>
        <dbReference type="EMBL" id="QXN95540.1"/>
    </source>
</evidence>
<dbReference type="Pfam" id="PF07681">
    <property type="entry name" value="DoxX"/>
    <property type="match status" value="1"/>
</dbReference>
<keyword evidence="9" id="KW-1185">Reference proteome</keyword>
<evidence type="ECO:0000256" key="3">
    <source>
        <dbReference type="ARBA" id="ARBA00022475"/>
    </source>
</evidence>
<sequence length="151" mass="16028">MVEPGPSSAAILVRAAVGVVFLSEGILKFLRPSDQAAGRFTTIGIPAPEFFGPLAAVTETLCGTLVLVGLLTRIAALPLLIDMVLALALTKIPILWGGSADKPKADGFWDMMHEARLDWALLLCSTFLLVTGPGRWSLDAVIARRTTTSAR</sequence>
<dbReference type="PANTHER" id="PTHR33452:SF1">
    <property type="entry name" value="INNER MEMBRANE PROTEIN YPHA-RELATED"/>
    <property type="match status" value="1"/>
</dbReference>
<name>A0ABX8S4E4_NOCIO</name>
<proteinExistence type="inferred from homology"/>
<evidence type="ECO:0000256" key="6">
    <source>
        <dbReference type="ARBA" id="ARBA00023136"/>
    </source>
</evidence>